<feature type="region of interest" description="Disordered" evidence="1">
    <location>
        <begin position="1"/>
        <end position="32"/>
    </location>
</feature>
<protein>
    <submittedName>
        <fullName evidence="2">Uncharacterized protein</fullName>
    </submittedName>
</protein>
<proteinExistence type="predicted"/>
<sequence>MLLLADDPGPSGEMRGGVVPMPSTSSAQPDLREELDPFKIRTLLDNMKQMVAADTAERPPSGTSRSTLCGRTFRSGSARSLSTMAVQSFEVGQGVGAAPKRRSILHSLFSSKKNGKK</sequence>
<accession>A0A3P6S7L1</accession>
<feature type="compositionally biased region" description="Polar residues" evidence="1">
    <location>
        <begin position="61"/>
        <end position="71"/>
    </location>
</feature>
<feature type="region of interest" description="Disordered" evidence="1">
    <location>
        <begin position="52"/>
        <end position="71"/>
    </location>
</feature>
<dbReference type="Proteomes" id="UP000271889">
    <property type="component" value="Unassembled WGS sequence"/>
</dbReference>
<evidence type="ECO:0000256" key="1">
    <source>
        <dbReference type="SAM" id="MobiDB-lite"/>
    </source>
</evidence>
<keyword evidence="3" id="KW-1185">Reference proteome</keyword>
<name>A0A3P6S7L1_CYLGO</name>
<dbReference type="OrthoDB" id="5859213at2759"/>
<dbReference type="AlphaFoldDB" id="A0A3P6S7L1"/>
<reference evidence="2 3" key="1">
    <citation type="submission" date="2018-11" db="EMBL/GenBank/DDBJ databases">
        <authorList>
            <consortium name="Pathogen Informatics"/>
        </authorList>
    </citation>
    <scope>NUCLEOTIDE SEQUENCE [LARGE SCALE GENOMIC DNA]</scope>
</reference>
<evidence type="ECO:0000313" key="3">
    <source>
        <dbReference type="Proteomes" id="UP000271889"/>
    </source>
</evidence>
<evidence type="ECO:0000313" key="2">
    <source>
        <dbReference type="EMBL" id="VDK50621.1"/>
    </source>
</evidence>
<dbReference type="EMBL" id="UYRV01003717">
    <property type="protein sequence ID" value="VDK50621.1"/>
    <property type="molecule type" value="Genomic_DNA"/>
</dbReference>
<gene>
    <name evidence="2" type="ORF">CGOC_LOCUS1827</name>
</gene>
<organism evidence="2 3">
    <name type="scientific">Cylicostephanus goldi</name>
    <name type="common">Nematode worm</name>
    <dbReference type="NCBI Taxonomy" id="71465"/>
    <lineage>
        <taxon>Eukaryota</taxon>
        <taxon>Metazoa</taxon>
        <taxon>Ecdysozoa</taxon>
        <taxon>Nematoda</taxon>
        <taxon>Chromadorea</taxon>
        <taxon>Rhabditida</taxon>
        <taxon>Rhabditina</taxon>
        <taxon>Rhabditomorpha</taxon>
        <taxon>Strongyloidea</taxon>
        <taxon>Strongylidae</taxon>
        <taxon>Cylicostephanus</taxon>
    </lineage>
</organism>